<dbReference type="PRINTS" id="PR00622">
    <property type="entry name" value="HISTONEH3"/>
</dbReference>
<evidence type="ECO:0000256" key="1">
    <source>
        <dbReference type="ARBA" id="ARBA00010343"/>
    </source>
</evidence>
<organism evidence="4 5">
    <name type="scientific">Panicum miliaceum</name>
    <name type="common">Proso millet</name>
    <name type="synonym">Broomcorn millet</name>
    <dbReference type="NCBI Taxonomy" id="4540"/>
    <lineage>
        <taxon>Eukaryota</taxon>
        <taxon>Viridiplantae</taxon>
        <taxon>Streptophyta</taxon>
        <taxon>Embryophyta</taxon>
        <taxon>Tracheophyta</taxon>
        <taxon>Spermatophyta</taxon>
        <taxon>Magnoliopsida</taxon>
        <taxon>Liliopsida</taxon>
        <taxon>Poales</taxon>
        <taxon>Poaceae</taxon>
        <taxon>PACMAD clade</taxon>
        <taxon>Panicoideae</taxon>
        <taxon>Panicodae</taxon>
        <taxon>Paniceae</taxon>
        <taxon>Panicinae</taxon>
        <taxon>Panicum</taxon>
        <taxon>Panicum sect. Panicum</taxon>
    </lineage>
</organism>
<sequence>MARTKHAAVRKSKEQPKKKLQFGRSPHRRATPTGGASTSATPARAAGTGEGAAAGGEDLPVFVEFGHSGAWLAHFSVLPLSVSDLSGGLGSSEVREVTDFYSRGNVTRWTPEALLAIQEAAEFHLIELFEVANLCAIHARRVTITCNSHLFERPLRCDSQQRYQQIEWIGIFSAVNILTNG</sequence>
<dbReference type="GO" id="GO:0000786">
    <property type="term" value="C:nucleosome"/>
    <property type="evidence" value="ECO:0007669"/>
    <property type="project" value="InterPro"/>
</dbReference>
<name>A0A3L6T355_PANMI</name>
<dbReference type="InterPro" id="IPR000164">
    <property type="entry name" value="Histone_H3/CENP-A"/>
</dbReference>
<evidence type="ECO:0000313" key="5">
    <source>
        <dbReference type="Proteomes" id="UP000275267"/>
    </source>
</evidence>
<feature type="compositionally biased region" description="Low complexity" evidence="2">
    <location>
        <begin position="31"/>
        <end position="47"/>
    </location>
</feature>
<dbReference type="AlphaFoldDB" id="A0A3L6T355"/>
<dbReference type="STRING" id="4540.A0A3L6T355"/>
<dbReference type="OrthoDB" id="842664at2759"/>
<dbReference type="PANTHER" id="PTHR11426">
    <property type="entry name" value="HISTONE H3"/>
    <property type="match status" value="1"/>
</dbReference>
<dbReference type="EMBL" id="PQIB02000003">
    <property type="protein sequence ID" value="RLN30325.1"/>
    <property type="molecule type" value="Genomic_DNA"/>
</dbReference>
<dbReference type="InterPro" id="IPR007125">
    <property type="entry name" value="H2A/H2B/H3"/>
</dbReference>
<dbReference type="GO" id="GO:0046982">
    <property type="term" value="F:protein heterodimerization activity"/>
    <property type="evidence" value="ECO:0007669"/>
    <property type="project" value="InterPro"/>
</dbReference>
<protein>
    <submittedName>
        <fullName evidence="4">Histone H3-like isoform X2</fullName>
    </submittedName>
</protein>
<proteinExistence type="inferred from homology"/>
<dbReference type="GO" id="GO:0003677">
    <property type="term" value="F:DNA binding"/>
    <property type="evidence" value="ECO:0007669"/>
    <property type="project" value="InterPro"/>
</dbReference>
<feature type="region of interest" description="Disordered" evidence="2">
    <location>
        <begin position="1"/>
        <end position="52"/>
    </location>
</feature>
<dbReference type="GO" id="GO:0030527">
    <property type="term" value="F:structural constituent of chromatin"/>
    <property type="evidence" value="ECO:0007669"/>
    <property type="project" value="InterPro"/>
</dbReference>
<dbReference type="InterPro" id="IPR009072">
    <property type="entry name" value="Histone-fold"/>
</dbReference>
<feature type="compositionally biased region" description="Basic residues" evidence="2">
    <location>
        <begin position="18"/>
        <end position="30"/>
    </location>
</feature>
<gene>
    <name evidence="4" type="ORF">C2845_PM05G33880</name>
</gene>
<dbReference type="SUPFAM" id="SSF47113">
    <property type="entry name" value="Histone-fold"/>
    <property type="match status" value="1"/>
</dbReference>
<dbReference type="Pfam" id="PF00125">
    <property type="entry name" value="Histone"/>
    <property type="match status" value="1"/>
</dbReference>
<feature type="compositionally biased region" description="Basic residues" evidence="2">
    <location>
        <begin position="1"/>
        <end position="10"/>
    </location>
</feature>
<reference evidence="5" key="1">
    <citation type="journal article" date="2019" name="Nat. Commun.">
        <title>The genome of broomcorn millet.</title>
        <authorList>
            <person name="Zou C."/>
            <person name="Miki D."/>
            <person name="Li D."/>
            <person name="Tang Q."/>
            <person name="Xiao L."/>
            <person name="Rajput S."/>
            <person name="Deng P."/>
            <person name="Jia W."/>
            <person name="Huang R."/>
            <person name="Zhang M."/>
            <person name="Sun Y."/>
            <person name="Hu J."/>
            <person name="Fu X."/>
            <person name="Schnable P.S."/>
            <person name="Li F."/>
            <person name="Zhang H."/>
            <person name="Feng B."/>
            <person name="Zhu X."/>
            <person name="Liu R."/>
            <person name="Schnable J.C."/>
            <person name="Zhu J.-K."/>
            <person name="Zhang H."/>
        </authorList>
    </citation>
    <scope>NUCLEOTIDE SEQUENCE [LARGE SCALE GENOMIC DNA]</scope>
</reference>
<comment type="similarity">
    <text evidence="1">Belongs to the histone H3 family.</text>
</comment>
<dbReference type="Gene3D" id="1.10.20.10">
    <property type="entry name" value="Histone, subunit A"/>
    <property type="match status" value="1"/>
</dbReference>
<evidence type="ECO:0000256" key="2">
    <source>
        <dbReference type="SAM" id="MobiDB-lite"/>
    </source>
</evidence>
<dbReference type="Proteomes" id="UP000275267">
    <property type="component" value="Unassembled WGS sequence"/>
</dbReference>
<feature type="domain" description="Core Histone H2A/H2B/H3" evidence="3">
    <location>
        <begin position="94"/>
        <end position="145"/>
    </location>
</feature>
<evidence type="ECO:0000259" key="3">
    <source>
        <dbReference type="Pfam" id="PF00125"/>
    </source>
</evidence>
<keyword evidence="5" id="KW-1185">Reference proteome</keyword>
<dbReference type="SMART" id="SM00428">
    <property type="entry name" value="H3"/>
    <property type="match status" value="1"/>
</dbReference>
<accession>A0A3L6T355</accession>
<comment type="caution">
    <text evidence="4">The sequence shown here is derived from an EMBL/GenBank/DDBJ whole genome shotgun (WGS) entry which is preliminary data.</text>
</comment>
<evidence type="ECO:0000313" key="4">
    <source>
        <dbReference type="EMBL" id="RLN30325.1"/>
    </source>
</evidence>